<accession>A0A3N0GMC1</accession>
<evidence type="ECO:0000313" key="2">
    <source>
        <dbReference type="Proteomes" id="UP000279994"/>
    </source>
</evidence>
<evidence type="ECO:0000313" key="1">
    <source>
        <dbReference type="EMBL" id="RNM13288.1"/>
    </source>
</evidence>
<dbReference type="AlphaFoldDB" id="A0A3N0GMC1"/>
<protein>
    <submittedName>
        <fullName evidence="1">Uncharacterized protein</fullName>
    </submittedName>
</protein>
<keyword evidence="2" id="KW-1185">Reference proteome</keyword>
<proteinExistence type="predicted"/>
<dbReference type="Proteomes" id="UP000279994">
    <property type="component" value="Unassembled WGS sequence"/>
</dbReference>
<dbReference type="EMBL" id="RJSF01000041">
    <property type="protein sequence ID" value="RNM13288.1"/>
    <property type="molecule type" value="Genomic_DNA"/>
</dbReference>
<organism evidence="1 2">
    <name type="scientific">Nocardioides pocheonensis</name>
    <dbReference type="NCBI Taxonomy" id="661485"/>
    <lineage>
        <taxon>Bacteria</taxon>
        <taxon>Bacillati</taxon>
        <taxon>Actinomycetota</taxon>
        <taxon>Actinomycetes</taxon>
        <taxon>Propionibacteriales</taxon>
        <taxon>Nocardioidaceae</taxon>
        <taxon>Nocardioides</taxon>
    </lineage>
</organism>
<comment type="caution">
    <text evidence="1">The sequence shown here is derived from an EMBL/GenBank/DDBJ whole genome shotgun (WGS) entry which is preliminary data.</text>
</comment>
<gene>
    <name evidence="1" type="ORF">EFL26_15865</name>
</gene>
<name>A0A3N0GMC1_9ACTN</name>
<reference evidence="1 2" key="1">
    <citation type="submission" date="2018-11" db="EMBL/GenBank/DDBJ databases">
        <authorList>
            <person name="Li F."/>
        </authorList>
    </citation>
    <scope>NUCLEOTIDE SEQUENCE [LARGE SCALE GENOMIC DNA]</scope>
    <source>
        <strain evidence="1 2">Gsoil 818</strain>
    </source>
</reference>
<sequence length="168" mass="17691">MSQECTTAMSDTPEIRPCPIWCRTDHEAGAVACQSERHAIVRVPEADPHGVSTVHAFRVGTGDLRLSLVRRGRALGTGGDYFTIEAAREYAAKIIATCDEVTPAHPDALRTLDRLAKVTGSTAEKVAGDLGIDLQAATVADVDRAAMALGAGINVTDLRKAAHGEAMA</sequence>